<dbReference type="InterPro" id="IPR019734">
    <property type="entry name" value="TPR_rpt"/>
</dbReference>
<gene>
    <name evidence="3" type="ordered locus">Sden_1285</name>
</gene>
<dbReference type="OrthoDB" id="9146744at2"/>
<dbReference type="EMBL" id="CP000302">
    <property type="protein sequence ID" value="ABE54571.1"/>
    <property type="molecule type" value="Genomic_DNA"/>
</dbReference>
<dbReference type="eggNOG" id="COG2604">
    <property type="taxonomic scope" value="Bacteria"/>
</dbReference>
<dbReference type="Gene3D" id="3.90.1480.10">
    <property type="entry name" value="Alpha-2,3-sialyltransferase"/>
    <property type="match status" value="1"/>
</dbReference>
<feature type="domain" description="6-hydroxymethylpterin diphosphokinase MptE-like" evidence="2">
    <location>
        <begin position="175"/>
        <end position="340"/>
    </location>
</feature>
<dbReference type="HOGENOM" id="CLU_340603_0_0_6"/>
<feature type="repeat" description="TPR" evidence="1">
    <location>
        <begin position="781"/>
        <end position="814"/>
    </location>
</feature>
<protein>
    <recommendedName>
        <fullName evidence="2">6-hydroxymethylpterin diphosphokinase MptE-like domain-containing protein</fullName>
    </recommendedName>
</protein>
<dbReference type="InterPro" id="IPR011990">
    <property type="entry name" value="TPR-like_helical_dom_sf"/>
</dbReference>
<dbReference type="KEGG" id="sdn:Sden_1285"/>
<evidence type="ECO:0000259" key="2">
    <source>
        <dbReference type="Pfam" id="PF01973"/>
    </source>
</evidence>
<keyword evidence="1" id="KW-0802">TPR repeat</keyword>
<dbReference type="PANTHER" id="PTHR41786">
    <property type="entry name" value="MOTILITY ACCESSORY FACTOR MAF"/>
    <property type="match status" value="1"/>
</dbReference>
<dbReference type="SUPFAM" id="SSF48452">
    <property type="entry name" value="TPR-like"/>
    <property type="match status" value="1"/>
</dbReference>
<reference evidence="3 4" key="1">
    <citation type="submission" date="2006-03" db="EMBL/GenBank/DDBJ databases">
        <title>Complete sequence of Shewanella denitrificans OS217.</title>
        <authorList>
            <consortium name="US DOE Joint Genome Institute"/>
            <person name="Copeland A."/>
            <person name="Lucas S."/>
            <person name="Lapidus A."/>
            <person name="Barry K."/>
            <person name="Detter J.C."/>
            <person name="Glavina del Rio T."/>
            <person name="Hammon N."/>
            <person name="Israni S."/>
            <person name="Dalin E."/>
            <person name="Tice H."/>
            <person name="Pitluck S."/>
            <person name="Brettin T."/>
            <person name="Bruce D."/>
            <person name="Han C."/>
            <person name="Tapia R."/>
            <person name="Gilna P."/>
            <person name="Kiss H."/>
            <person name="Schmutz J."/>
            <person name="Larimer F."/>
            <person name="Land M."/>
            <person name="Hauser L."/>
            <person name="Kyrpides N."/>
            <person name="Lykidis A."/>
            <person name="Richardson P."/>
        </authorList>
    </citation>
    <scope>NUCLEOTIDE SEQUENCE [LARGE SCALE GENOMIC DNA]</scope>
    <source>
        <strain evidence="4">OS217 / ATCC BAA-1090 / DSM 15013</strain>
    </source>
</reference>
<dbReference type="PROSITE" id="PS50005">
    <property type="entry name" value="TPR"/>
    <property type="match status" value="1"/>
</dbReference>
<evidence type="ECO:0000256" key="1">
    <source>
        <dbReference type="PROSITE-ProRule" id="PRU00339"/>
    </source>
</evidence>
<accession>Q12PQ5</accession>
<dbReference type="Gene3D" id="1.25.40.10">
    <property type="entry name" value="Tetratricopeptide repeat domain"/>
    <property type="match status" value="1"/>
</dbReference>
<sequence length="824" mass="94949">MNKQESKIKNIFAISPFNEHYLPSVNNNIFERIDSVTLFKDKFKTVQLQEANTLHIFVGMDSGLLANYILELPQAPDSKYVFVELDDVLSLLSIEIPTEVKDSFYIYSFEQFQQQIKQVELNLFIVKKQFNIHYSFAASANCNDNYAQLCHNVEKTIEREYFDNSTGFTQKQFFKRQLENLSENLQPAELLRNTFVGKTSIILGGGPSLDDHIEWIKKNRNDLIIISASRVVGKLAKLGISSDIVITVDPQEHSFEVNEAMMALSQDILLVSAYHTCSDIVAQWNGNLLYLGIDAPWKCLEINSNITTEGPTVTNCAVHLAAEMGFNQILLCGVDYCYSQTGKSHTTDTYAASFGPDIGTIHEWVETYNGELAETPMQLFHSIEALAETTKKWPLINFINLSKNAAKVKGVNHCQPISINLEPIPTTQRNSLKQSNFNLSSSEKSAKIIKIKNELNQAIEDMGNVIKLLKRALALCKKIENTDKNELILLSSNKLNNLEYELNTKFNNYCYLIKFYGFYEFSHFLSTKNSDSWTQKDIIEQNNSYYRAFFYIANEIYELMNCAIKRLNARVSEYKEPEKFDAFTPQWIEDSHFGRSNIWLRENPEKYQYLSEKDKEKLAHLQLEYLNLFNKKKHEGSIIPKVKNLDGAFKKLSILMQQQHIVGIQKMVQYTEPFKEQESKIFHLYNLAKSYQLYLENNLDESLKYVLLLDDTAREENELRHIIMLAIKLDSYHLAEESLKKIIQYNDAYIPQLASILALQGKPQDALSTYLDYLDKYPEDVPVLLKLGTFLKSFNEIESAKSVFNRVLNIESNNQVALRFFKKL</sequence>
<evidence type="ECO:0000313" key="3">
    <source>
        <dbReference type="EMBL" id="ABE54571.1"/>
    </source>
</evidence>
<dbReference type="Pfam" id="PF01973">
    <property type="entry name" value="MptE-like"/>
    <property type="match status" value="1"/>
</dbReference>
<keyword evidence="4" id="KW-1185">Reference proteome</keyword>
<dbReference type="RefSeq" id="WP_011495730.1">
    <property type="nucleotide sequence ID" value="NC_007954.1"/>
</dbReference>
<evidence type="ECO:0000313" key="4">
    <source>
        <dbReference type="Proteomes" id="UP000001982"/>
    </source>
</evidence>
<dbReference type="InterPro" id="IPR002826">
    <property type="entry name" value="MptE-like"/>
</dbReference>
<dbReference type="AlphaFoldDB" id="Q12PQ5"/>
<dbReference type="PANTHER" id="PTHR41786:SF1">
    <property type="entry name" value="6-HYDROXYMETHYLPTERIN DIPHOSPHOKINASE MPTE-LIKE DOMAIN-CONTAINING PROTEIN"/>
    <property type="match status" value="1"/>
</dbReference>
<name>Q12PQ5_SHEDO</name>
<dbReference type="STRING" id="318161.Sden_1285"/>
<proteinExistence type="predicted"/>
<dbReference type="Proteomes" id="UP000001982">
    <property type="component" value="Chromosome"/>
</dbReference>
<organism evidence="3 4">
    <name type="scientific">Shewanella denitrificans (strain OS217 / ATCC BAA-1090 / DSM 15013)</name>
    <dbReference type="NCBI Taxonomy" id="318161"/>
    <lineage>
        <taxon>Bacteria</taxon>
        <taxon>Pseudomonadati</taxon>
        <taxon>Pseudomonadota</taxon>
        <taxon>Gammaproteobacteria</taxon>
        <taxon>Alteromonadales</taxon>
        <taxon>Shewanellaceae</taxon>
        <taxon>Shewanella</taxon>
    </lineage>
</organism>